<dbReference type="InterPro" id="IPR000092">
    <property type="entry name" value="Polyprenyl_synt"/>
</dbReference>
<dbReference type="PROSITE" id="PS00444">
    <property type="entry name" value="POLYPRENYL_SYNTHASE_2"/>
    <property type="match status" value="1"/>
</dbReference>
<dbReference type="PANTHER" id="PTHR12001">
    <property type="entry name" value="GERANYLGERANYL PYROPHOSPHATE SYNTHASE"/>
    <property type="match status" value="1"/>
</dbReference>
<evidence type="ECO:0000313" key="8">
    <source>
        <dbReference type="EMBL" id="CEN51492.1"/>
    </source>
</evidence>
<evidence type="ECO:0000313" key="9">
    <source>
        <dbReference type="EMBL" id="RIY37234.1"/>
    </source>
</evidence>
<dbReference type="SFLD" id="SFLDS00005">
    <property type="entry name" value="Isoprenoid_Synthase_Type_I"/>
    <property type="match status" value="1"/>
</dbReference>
<reference evidence="10 11" key="1">
    <citation type="submission" date="2015-01" db="EMBL/GenBank/DDBJ databases">
        <authorList>
            <person name="MANFREDI Pablo"/>
        </authorList>
    </citation>
    <scope>NUCLEOTIDE SEQUENCE [LARGE SCALE GENOMIC DNA]</scope>
    <source>
        <strain evidence="7 11">CcD38</strain>
        <strain evidence="8 10">CcD93</strain>
    </source>
</reference>
<dbReference type="EMBL" id="CDOI01000173">
    <property type="protein sequence ID" value="CEN48382.1"/>
    <property type="molecule type" value="Genomic_DNA"/>
</dbReference>
<accession>A0A0B7IEE7</accession>
<evidence type="ECO:0000313" key="12">
    <source>
        <dbReference type="Proteomes" id="UP000265497"/>
    </source>
</evidence>
<proteinExistence type="inferred from homology"/>
<dbReference type="SUPFAM" id="SSF48576">
    <property type="entry name" value="Terpenoid synthases"/>
    <property type="match status" value="1"/>
</dbReference>
<dbReference type="EMBL" id="NSDI01000003">
    <property type="protein sequence ID" value="RIY37234.1"/>
    <property type="molecule type" value="Genomic_DNA"/>
</dbReference>
<dbReference type="RefSeq" id="WP_042006216.1">
    <property type="nucleotide sequence ID" value="NZ_BOQK01000009.1"/>
</dbReference>
<comment type="similarity">
    <text evidence="2 6">Belongs to the FPP/GGPP synthase family.</text>
</comment>
<keyword evidence="11" id="KW-1185">Reference proteome</keyword>
<evidence type="ECO:0000313" key="11">
    <source>
        <dbReference type="Proteomes" id="UP000045051"/>
    </source>
</evidence>
<name>A0A0B7IEE7_9FLAO</name>
<dbReference type="GO" id="GO:0046872">
    <property type="term" value="F:metal ion binding"/>
    <property type="evidence" value="ECO:0007669"/>
    <property type="project" value="UniProtKB-KW"/>
</dbReference>
<evidence type="ECO:0000313" key="7">
    <source>
        <dbReference type="EMBL" id="CEN48382.1"/>
    </source>
</evidence>
<keyword evidence="5" id="KW-0460">Magnesium</keyword>
<dbReference type="GO" id="GO:0004337">
    <property type="term" value="F:(2E,6E)-farnesyl diphosphate synthase activity"/>
    <property type="evidence" value="ECO:0007669"/>
    <property type="project" value="UniProtKB-EC"/>
</dbReference>
<evidence type="ECO:0000256" key="1">
    <source>
        <dbReference type="ARBA" id="ARBA00001946"/>
    </source>
</evidence>
<sequence length="322" mass="37215">MSSIENYRKVFLTHLQENITKQEPENLYAPMHYILGLGGKRIRPILTLLGADIFQTDYKKALHAALAVEVFHNFSLVHDDVMDKAPLRRGQQTVHHKWDLNTAILSGDAMLIIAYQFFENYEPIVFQQLAKLFSKTALQVCEGQQWDMDFETRNDVSVEEYLLMIKYKTAVLVGAALQMGAIVAKTTDENKQLIYDFGVQLGMAFQLQDDYLDSFGDASFGKKIGGDILENKKTMLYLKALELADNEQRNLLYNLYNTTEETPQKVEKVKKIFTDTKTTDFVKTQIEYYTQQAIQTLEKLDIQQDKRNEIKQFALDLMHRKI</sequence>
<dbReference type="SFLD" id="SFLDG01017">
    <property type="entry name" value="Polyprenyl_Transferase_Like"/>
    <property type="match status" value="1"/>
</dbReference>
<dbReference type="Proteomes" id="UP000045051">
    <property type="component" value="Unassembled WGS sequence"/>
</dbReference>
<evidence type="ECO:0000256" key="5">
    <source>
        <dbReference type="ARBA" id="ARBA00022842"/>
    </source>
</evidence>
<evidence type="ECO:0000256" key="3">
    <source>
        <dbReference type="ARBA" id="ARBA00022679"/>
    </source>
</evidence>
<dbReference type="EC" id="2.5.1.10" evidence="7"/>
<dbReference type="AlphaFoldDB" id="A0A0B7IEE7"/>
<reference evidence="9 12" key="2">
    <citation type="submission" date="2017-08" db="EMBL/GenBank/DDBJ databases">
        <title>Capnocytophaga canis 17-158 assembly.</title>
        <authorList>
            <person name="Gulvik C.A."/>
        </authorList>
    </citation>
    <scope>NUCLEOTIDE SEQUENCE [LARGE SCALE GENOMIC DNA]</scope>
    <source>
        <strain evidence="9 12">17-158</strain>
    </source>
</reference>
<evidence type="ECO:0000256" key="6">
    <source>
        <dbReference type="RuleBase" id="RU004466"/>
    </source>
</evidence>
<comment type="cofactor">
    <cofactor evidence="1">
        <name>Mg(2+)</name>
        <dbReference type="ChEBI" id="CHEBI:18420"/>
    </cofactor>
</comment>
<evidence type="ECO:0000256" key="4">
    <source>
        <dbReference type="ARBA" id="ARBA00022723"/>
    </source>
</evidence>
<dbReference type="OrthoDB" id="9805316at2"/>
<dbReference type="GO" id="GO:0008299">
    <property type="term" value="P:isoprenoid biosynthetic process"/>
    <property type="evidence" value="ECO:0007669"/>
    <property type="project" value="InterPro"/>
</dbReference>
<keyword evidence="4" id="KW-0479">Metal-binding</keyword>
<keyword evidence="3 6" id="KW-0808">Transferase</keyword>
<dbReference type="GeneID" id="97265456"/>
<dbReference type="CDD" id="cd00685">
    <property type="entry name" value="Trans_IPPS_HT"/>
    <property type="match status" value="1"/>
</dbReference>
<protein>
    <submittedName>
        <fullName evidence="7">Farnesyltranstransferase</fullName>
        <ecNumber evidence="7">2.5.1.10</ecNumber>
    </submittedName>
    <submittedName>
        <fullName evidence="9">Polyprenyl synthetase family protein</fullName>
    </submittedName>
</protein>
<organism evidence="7 11">
    <name type="scientific">Capnocytophaga canis</name>
    <dbReference type="NCBI Taxonomy" id="1848903"/>
    <lineage>
        <taxon>Bacteria</taxon>
        <taxon>Pseudomonadati</taxon>
        <taxon>Bacteroidota</taxon>
        <taxon>Flavobacteriia</taxon>
        <taxon>Flavobacteriales</taxon>
        <taxon>Flavobacteriaceae</taxon>
        <taxon>Capnocytophaga</taxon>
    </lineage>
</organism>
<dbReference type="Proteomes" id="UP000038200">
    <property type="component" value="Unassembled WGS sequence"/>
</dbReference>
<dbReference type="InterPro" id="IPR033749">
    <property type="entry name" value="Polyprenyl_synt_CS"/>
</dbReference>
<evidence type="ECO:0000313" key="10">
    <source>
        <dbReference type="Proteomes" id="UP000038200"/>
    </source>
</evidence>
<dbReference type="PANTHER" id="PTHR12001:SF85">
    <property type="entry name" value="SHORT CHAIN ISOPRENYL DIPHOSPHATE SYNTHASE"/>
    <property type="match status" value="1"/>
</dbReference>
<dbReference type="Pfam" id="PF00348">
    <property type="entry name" value="polyprenyl_synt"/>
    <property type="match status" value="1"/>
</dbReference>
<dbReference type="Gene3D" id="1.10.600.10">
    <property type="entry name" value="Farnesyl Diphosphate Synthase"/>
    <property type="match status" value="1"/>
</dbReference>
<dbReference type="PROSITE" id="PS00723">
    <property type="entry name" value="POLYPRENYL_SYNTHASE_1"/>
    <property type="match status" value="1"/>
</dbReference>
<dbReference type="Proteomes" id="UP000265497">
    <property type="component" value="Unassembled WGS sequence"/>
</dbReference>
<dbReference type="InterPro" id="IPR008949">
    <property type="entry name" value="Isoprenoid_synthase_dom_sf"/>
</dbReference>
<dbReference type="STRING" id="1848903.CCAND38_60008"/>
<gene>
    <name evidence="7" type="ORF">CCAND38_60008</name>
    <name evidence="8" type="ORF">CCAND93_170007</name>
    <name evidence="9" type="ORF">CKY20_03860</name>
</gene>
<dbReference type="EMBL" id="CDOL01000079">
    <property type="protein sequence ID" value="CEN51492.1"/>
    <property type="molecule type" value="Genomic_DNA"/>
</dbReference>
<evidence type="ECO:0000256" key="2">
    <source>
        <dbReference type="ARBA" id="ARBA00006706"/>
    </source>
</evidence>